<dbReference type="InterPro" id="IPR000515">
    <property type="entry name" value="MetI-like"/>
</dbReference>
<dbReference type="Gene3D" id="1.10.3720.10">
    <property type="entry name" value="MetI-like"/>
    <property type="match status" value="1"/>
</dbReference>
<feature type="domain" description="ABC transmembrane type-1" evidence="9">
    <location>
        <begin position="62"/>
        <end position="250"/>
    </location>
</feature>
<evidence type="ECO:0000256" key="7">
    <source>
        <dbReference type="ARBA" id="ARBA00023136"/>
    </source>
</evidence>
<dbReference type="RefSeq" id="WP_106717504.1">
    <property type="nucleotide sequence ID" value="NZ_JACHXT010000003.1"/>
</dbReference>
<dbReference type="AlphaFoldDB" id="A0A2P7ARG3"/>
<keyword evidence="2 8" id="KW-0813">Transport</keyword>
<evidence type="ECO:0000256" key="3">
    <source>
        <dbReference type="ARBA" id="ARBA00022475"/>
    </source>
</evidence>
<keyword evidence="7 8" id="KW-0472">Membrane</keyword>
<organism evidence="10 11">
    <name type="scientific">Phyllobacterium endophyticum</name>
    <dbReference type="NCBI Taxonomy" id="1149773"/>
    <lineage>
        <taxon>Bacteria</taxon>
        <taxon>Pseudomonadati</taxon>
        <taxon>Pseudomonadota</taxon>
        <taxon>Alphaproteobacteria</taxon>
        <taxon>Hyphomicrobiales</taxon>
        <taxon>Phyllobacteriaceae</taxon>
        <taxon>Phyllobacterium</taxon>
    </lineage>
</organism>
<evidence type="ECO:0000259" key="9">
    <source>
        <dbReference type="PROSITE" id="PS50928"/>
    </source>
</evidence>
<keyword evidence="3" id="KW-1003">Cell membrane</keyword>
<dbReference type="Proteomes" id="UP000241158">
    <property type="component" value="Unassembled WGS sequence"/>
</dbReference>
<dbReference type="PANTHER" id="PTHR43357">
    <property type="entry name" value="INNER MEMBRANE ABC TRANSPORTER PERMEASE PROTEIN YDCV"/>
    <property type="match status" value="1"/>
</dbReference>
<feature type="transmembrane region" description="Helical" evidence="8">
    <location>
        <begin position="174"/>
        <end position="199"/>
    </location>
</feature>
<feature type="transmembrane region" description="Helical" evidence="8">
    <location>
        <begin position="64"/>
        <end position="88"/>
    </location>
</feature>
<dbReference type="CDD" id="cd06261">
    <property type="entry name" value="TM_PBP2"/>
    <property type="match status" value="1"/>
</dbReference>
<dbReference type="PROSITE" id="PS50928">
    <property type="entry name" value="ABC_TM1"/>
    <property type="match status" value="1"/>
</dbReference>
<dbReference type="EMBL" id="PGGN01000003">
    <property type="protein sequence ID" value="PSH56753.1"/>
    <property type="molecule type" value="Genomic_DNA"/>
</dbReference>
<dbReference type="InterPro" id="IPR035906">
    <property type="entry name" value="MetI-like_sf"/>
</dbReference>
<keyword evidence="4" id="KW-0997">Cell inner membrane</keyword>
<keyword evidence="11" id="KW-1185">Reference proteome</keyword>
<dbReference type="OrthoDB" id="8156137at2"/>
<comment type="subcellular location">
    <subcellularLocation>
        <location evidence="1">Cell inner membrane</location>
        <topology evidence="1">Multi-pass membrane protein</topology>
    </subcellularLocation>
    <subcellularLocation>
        <location evidence="8">Cell membrane</location>
        <topology evidence="8">Multi-pass membrane protein</topology>
    </subcellularLocation>
</comment>
<evidence type="ECO:0000256" key="2">
    <source>
        <dbReference type="ARBA" id="ARBA00022448"/>
    </source>
</evidence>
<accession>A0A2P7ARG3</accession>
<dbReference type="GO" id="GO:0005886">
    <property type="term" value="C:plasma membrane"/>
    <property type="evidence" value="ECO:0007669"/>
    <property type="project" value="UniProtKB-SubCell"/>
</dbReference>
<evidence type="ECO:0000256" key="5">
    <source>
        <dbReference type="ARBA" id="ARBA00022692"/>
    </source>
</evidence>
<dbReference type="SUPFAM" id="SSF161098">
    <property type="entry name" value="MetI-like"/>
    <property type="match status" value="1"/>
</dbReference>
<evidence type="ECO:0000256" key="1">
    <source>
        <dbReference type="ARBA" id="ARBA00004429"/>
    </source>
</evidence>
<feature type="transmembrane region" description="Helical" evidence="8">
    <location>
        <begin position="7"/>
        <end position="31"/>
    </location>
</feature>
<evidence type="ECO:0000256" key="4">
    <source>
        <dbReference type="ARBA" id="ARBA00022519"/>
    </source>
</evidence>
<dbReference type="PANTHER" id="PTHR43357:SF4">
    <property type="entry name" value="INNER MEMBRANE ABC TRANSPORTER PERMEASE PROTEIN YDCV"/>
    <property type="match status" value="1"/>
</dbReference>
<protein>
    <submittedName>
        <fullName evidence="10">ABC transporter permease</fullName>
    </submittedName>
</protein>
<dbReference type="Pfam" id="PF00528">
    <property type="entry name" value="BPD_transp_1"/>
    <property type="match status" value="1"/>
</dbReference>
<sequence length="265" mass="28797">MSPSKVLLHGFVVLILAWLIIPVLIILPMSFSGARFLAFPPPSWSLRWYESYLGSAAWMQATRVSLIVGVCSAVIATIFGTAAAYALNLTQSRLVRSLQALLLLPLIVPIVITAVGVFLVYAQVGLLASMTGLILANVMLGLPYVVTSVLVGLRKFDPTQEMVSRSLGMNRWRTFFAVTLPQIRPSVISGLLFAFISAIDETVVSLFISGGEYQTLTKKMFTALRDEIDPTIASISSLLTTISFILLMLAALNARNTDRSQGRAT</sequence>
<name>A0A2P7ARG3_9HYPH</name>
<keyword evidence="6 8" id="KW-1133">Transmembrane helix</keyword>
<proteinExistence type="inferred from homology"/>
<evidence type="ECO:0000256" key="8">
    <source>
        <dbReference type="RuleBase" id="RU363032"/>
    </source>
</evidence>
<evidence type="ECO:0000256" key="6">
    <source>
        <dbReference type="ARBA" id="ARBA00022989"/>
    </source>
</evidence>
<dbReference type="GO" id="GO:0055085">
    <property type="term" value="P:transmembrane transport"/>
    <property type="evidence" value="ECO:0007669"/>
    <property type="project" value="InterPro"/>
</dbReference>
<reference evidence="11" key="1">
    <citation type="submission" date="2017-11" db="EMBL/GenBank/DDBJ databases">
        <authorList>
            <person name="Kuznetsova I."/>
            <person name="Sazanova A."/>
            <person name="Chirak E."/>
            <person name="Safronova V."/>
            <person name="Willems A."/>
        </authorList>
    </citation>
    <scope>NUCLEOTIDE SEQUENCE [LARGE SCALE GENOMIC DNA]</scope>
    <source>
        <strain evidence="11">PEPV15</strain>
    </source>
</reference>
<gene>
    <name evidence="10" type="ORF">CU100_15550</name>
</gene>
<feature type="transmembrane region" description="Helical" evidence="8">
    <location>
        <begin position="232"/>
        <end position="254"/>
    </location>
</feature>
<feature type="transmembrane region" description="Helical" evidence="8">
    <location>
        <begin position="134"/>
        <end position="153"/>
    </location>
</feature>
<comment type="caution">
    <text evidence="10">The sequence shown here is derived from an EMBL/GenBank/DDBJ whole genome shotgun (WGS) entry which is preliminary data.</text>
</comment>
<evidence type="ECO:0000313" key="10">
    <source>
        <dbReference type="EMBL" id="PSH56753.1"/>
    </source>
</evidence>
<comment type="similarity">
    <text evidence="8">Belongs to the binding-protein-dependent transport system permease family.</text>
</comment>
<keyword evidence="5 8" id="KW-0812">Transmembrane</keyword>
<evidence type="ECO:0000313" key="11">
    <source>
        <dbReference type="Proteomes" id="UP000241158"/>
    </source>
</evidence>
<feature type="transmembrane region" description="Helical" evidence="8">
    <location>
        <begin position="100"/>
        <end position="122"/>
    </location>
</feature>